<dbReference type="PROSITE" id="PS50011">
    <property type="entry name" value="PROTEIN_KINASE_DOM"/>
    <property type="match status" value="1"/>
</dbReference>
<dbReference type="InterPro" id="IPR011990">
    <property type="entry name" value="TPR-like_helical_dom_sf"/>
</dbReference>
<sequence>MACAPGATILGAIPMADPIQDPPTPPSGSRGTGADWTAAHPDPGDEATGYWRADGSGRDSGAPAPGLGREELLARFPLREGGRYEALEVVGEGGMGVVYRAFDRQLQRTVALKFLKRLEPEDTERFLQEARAQAQVEHPNVCHIFEAGEAHGHPYLVMPFVDGPTLREARDRLDLRAKVEILLQTAEALHACHRAGIVHRDVKPGNVMLQKEEGGWHPYLMDFGVARDLDSASRTHTHAIMGTPMYLSPEQALGRADKVDRRSDVYALGTLLYECLTGVPPFRGETPLALLRSIAEDEPVPPARLAPEVPRDLQTIILKALEKDPARRYDSARAFGEDLRRFLDGDPILARRPSLAYRSGKLLRKNRLVAALLAFLLLAAAYGLSSTLLARSQVRFAQQLAQEVERLDSRIFQVRSLPRHDASRELRDLRAELARLQAETERQGRWAQGPARLALGRGYLALGDLEKARTQLEAARKAAPRDPDAAQALGTTLARLYVTELEGLHGQALEERRRDLEPTLRGPALALLREAKGRSLEGSAYAEGLLALVQGRFAEALQKAGEAQARQPWFPEPWLLEAETRKEMAMDLLAAGRREEALAQLALEGASLMAAQDRARSAPEPLVEEAQRRFVLLGLKLDQGQATSADRDWALQPVQEALAVDPDSWRARSFSTAIHRRWATHLLNRGEDPSAELDAAASDAEAALKLRPSEAALWVNWATVLRNRAEREMARGRDPEPFLARAETGLQRALQQPRLHDYLLDALGNLHALRGERLLQTGRDPAVEVSAAADLLETASALRPWVGHDFSEGAAYQTLAQYQAWTGADPRLALAEALRCHRKGLALQPSSLQAQLGLATTLLDRAAVDLDQGRGATTDLAEARKAIGGALASRPGQAEALAASAREHLLSARATRDTSLARQALALQAQAVAAAPRNLNLQVAWGALALEATRELRLPLDRGAAAALRAAAAARPWDGWAQLLDAERLRRTGRPDEARARAATALRLNPALRREAARRGLA</sequence>
<dbReference type="PROSITE" id="PS00108">
    <property type="entry name" value="PROTEIN_KINASE_ST"/>
    <property type="match status" value="1"/>
</dbReference>
<dbReference type="Gene3D" id="1.10.510.10">
    <property type="entry name" value="Transferase(Phosphotransferase) domain 1"/>
    <property type="match status" value="1"/>
</dbReference>
<keyword evidence="4 5" id="KW-0067">ATP-binding</keyword>
<evidence type="ECO:0000256" key="1">
    <source>
        <dbReference type="ARBA" id="ARBA00022679"/>
    </source>
</evidence>
<feature type="region of interest" description="Disordered" evidence="6">
    <location>
        <begin position="12"/>
        <end position="68"/>
    </location>
</feature>
<dbReference type="SUPFAM" id="SSF48452">
    <property type="entry name" value="TPR-like"/>
    <property type="match status" value="1"/>
</dbReference>
<feature type="domain" description="Protein kinase" evidence="8">
    <location>
        <begin position="84"/>
        <end position="343"/>
    </location>
</feature>
<keyword evidence="2 5" id="KW-0547">Nucleotide-binding</keyword>
<keyword evidence="7" id="KW-0472">Membrane</keyword>
<dbReference type="Gene3D" id="3.30.200.20">
    <property type="entry name" value="Phosphorylase Kinase, domain 1"/>
    <property type="match status" value="1"/>
</dbReference>
<dbReference type="Pfam" id="PF13428">
    <property type="entry name" value="TPR_14"/>
    <property type="match status" value="1"/>
</dbReference>
<keyword evidence="1" id="KW-0808">Transferase</keyword>
<dbReference type="InterPro" id="IPR017441">
    <property type="entry name" value="Protein_kinase_ATP_BS"/>
</dbReference>
<dbReference type="InterPro" id="IPR000719">
    <property type="entry name" value="Prot_kinase_dom"/>
</dbReference>
<dbReference type="Proteomes" id="UP001165089">
    <property type="component" value="Unassembled WGS sequence"/>
</dbReference>
<evidence type="ECO:0000256" key="3">
    <source>
        <dbReference type="ARBA" id="ARBA00022777"/>
    </source>
</evidence>
<dbReference type="PANTHER" id="PTHR43289:SF6">
    <property type="entry name" value="SERINE_THREONINE-PROTEIN KINASE NEKL-3"/>
    <property type="match status" value="1"/>
</dbReference>
<gene>
    <name evidence="9" type="ORF">GETHPA_28730</name>
</gene>
<feature type="binding site" evidence="5">
    <location>
        <position position="113"/>
    </location>
    <ligand>
        <name>ATP</name>
        <dbReference type="ChEBI" id="CHEBI:30616"/>
    </ligand>
</feature>
<keyword evidence="7" id="KW-0812">Transmembrane</keyword>
<reference evidence="9 10" key="1">
    <citation type="journal article" date="2023" name="Antonie Van Leeuwenhoek">
        <title>Mesoterricola silvestris gen. nov., sp. nov., Mesoterricola sediminis sp. nov., Geothrix oryzae sp. nov., Geothrix edaphica sp. nov., Geothrix rubra sp. nov., and Geothrix limicola sp. nov., six novel members of Acidobacteriota isolated from soils.</title>
        <authorList>
            <person name="Itoh H."/>
            <person name="Sugisawa Y."/>
            <person name="Mise K."/>
            <person name="Xu Z."/>
            <person name="Kuniyasu M."/>
            <person name="Ushijima N."/>
            <person name="Kawano K."/>
            <person name="Kobayashi E."/>
            <person name="Shiratori Y."/>
            <person name="Masuda Y."/>
            <person name="Senoo K."/>
        </authorList>
    </citation>
    <scope>NUCLEOTIDE SEQUENCE [LARGE SCALE GENOMIC DNA]</scope>
    <source>
        <strain evidence="9 10">Red803</strain>
    </source>
</reference>
<dbReference type="PROSITE" id="PS00107">
    <property type="entry name" value="PROTEIN_KINASE_ATP"/>
    <property type="match status" value="1"/>
</dbReference>
<dbReference type="InterPro" id="IPR011009">
    <property type="entry name" value="Kinase-like_dom_sf"/>
</dbReference>
<name>A0ABQ5QA79_9BACT</name>
<dbReference type="SUPFAM" id="SSF56112">
    <property type="entry name" value="Protein kinase-like (PK-like)"/>
    <property type="match status" value="1"/>
</dbReference>
<accession>A0ABQ5QA79</accession>
<protein>
    <recommendedName>
        <fullName evidence="8">Protein kinase domain-containing protein</fullName>
    </recommendedName>
</protein>
<dbReference type="PANTHER" id="PTHR43289">
    <property type="entry name" value="MITOGEN-ACTIVATED PROTEIN KINASE KINASE KINASE 20-RELATED"/>
    <property type="match status" value="1"/>
</dbReference>
<evidence type="ECO:0000256" key="7">
    <source>
        <dbReference type="SAM" id="Phobius"/>
    </source>
</evidence>
<dbReference type="RefSeq" id="WP_285727541.1">
    <property type="nucleotide sequence ID" value="NZ_BSDD01000006.1"/>
</dbReference>
<proteinExistence type="predicted"/>
<keyword evidence="7" id="KW-1133">Transmembrane helix</keyword>
<feature type="transmembrane region" description="Helical" evidence="7">
    <location>
        <begin position="368"/>
        <end position="390"/>
    </location>
</feature>
<dbReference type="SMART" id="SM00220">
    <property type="entry name" value="S_TKc"/>
    <property type="match status" value="1"/>
</dbReference>
<keyword evidence="10" id="KW-1185">Reference proteome</keyword>
<evidence type="ECO:0000313" key="9">
    <source>
        <dbReference type="EMBL" id="GLH71340.1"/>
    </source>
</evidence>
<keyword evidence="3" id="KW-0418">Kinase</keyword>
<evidence type="ECO:0000313" key="10">
    <source>
        <dbReference type="Proteomes" id="UP001165089"/>
    </source>
</evidence>
<evidence type="ECO:0000259" key="8">
    <source>
        <dbReference type="PROSITE" id="PS50011"/>
    </source>
</evidence>
<comment type="caution">
    <text evidence="9">The sequence shown here is derived from an EMBL/GenBank/DDBJ whole genome shotgun (WGS) entry which is preliminary data.</text>
</comment>
<dbReference type="EMBL" id="BSDD01000006">
    <property type="protein sequence ID" value="GLH71340.1"/>
    <property type="molecule type" value="Genomic_DNA"/>
</dbReference>
<dbReference type="CDD" id="cd14014">
    <property type="entry name" value="STKc_PknB_like"/>
    <property type="match status" value="1"/>
</dbReference>
<organism evidence="9 10">
    <name type="scientific">Geothrix rubra</name>
    <dbReference type="NCBI Taxonomy" id="2927977"/>
    <lineage>
        <taxon>Bacteria</taxon>
        <taxon>Pseudomonadati</taxon>
        <taxon>Acidobacteriota</taxon>
        <taxon>Holophagae</taxon>
        <taxon>Holophagales</taxon>
        <taxon>Holophagaceae</taxon>
        <taxon>Geothrix</taxon>
    </lineage>
</organism>
<dbReference type="Pfam" id="PF00069">
    <property type="entry name" value="Pkinase"/>
    <property type="match status" value="1"/>
</dbReference>
<dbReference type="Gene3D" id="1.25.40.10">
    <property type="entry name" value="Tetratricopeptide repeat domain"/>
    <property type="match status" value="2"/>
</dbReference>
<evidence type="ECO:0000256" key="4">
    <source>
        <dbReference type="ARBA" id="ARBA00022840"/>
    </source>
</evidence>
<evidence type="ECO:0000256" key="2">
    <source>
        <dbReference type="ARBA" id="ARBA00022741"/>
    </source>
</evidence>
<evidence type="ECO:0000256" key="5">
    <source>
        <dbReference type="PROSITE-ProRule" id="PRU10141"/>
    </source>
</evidence>
<evidence type="ECO:0000256" key="6">
    <source>
        <dbReference type="SAM" id="MobiDB-lite"/>
    </source>
</evidence>
<dbReference type="InterPro" id="IPR008271">
    <property type="entry name" value="Ser/Thr_kinase_AS"/>
</dbReference>